<evidence type="ECO:0000256" key="6">
    <source>
        <dbReference type="ARBA" id="ARBA00023054"/>
    </source>
</evidence>
<feature type="coiled-coil region" evidence="12">
    <location>
        <begin position="778"/>
        <end position="870"/>
    </location>
</feature>
<evidence type="ECO:0000256" key="2">
    <source>
        <dbReference type="ARBA" id="ARBA00022490"/>
    </source>
</evidence>
<proteinExistence type="inferred from homology"/>
<keyword evidence="8" id="KW-0206">Cytoskeleton</keyword>
<feature type="compositionally biased region" description="Polar residues" evidence="13">
    <location>
        <begin position="929"/>
        <end position="947"/>
    </location>
</feature>
<dbReference type="GO" id="GO:0005524">
    <property type="term" value="F:ATP binding"/>
    <property type="evidence" value="ECO:0007669"/>
    <property type="project" value="UniProtKB-UniRule"/>
</dbReference>
<feature type="compositionally biased region" description="Low complexity" evidence="13">
    <location>
        <begin position="393"/>
        <end position="424"/>
    </location>
</feature>
<dbReference type="SMART" id="SM00129">
    <property type="entry name" value="KISc"/>
    <property type="match status" value="1"/>
</dbReference>
<evidence type="ECO:0000256" key="4">
    <source>
        <dbReference type="ARBA" id="ARBA00022741"/>
    </source>
</evidence>
<dbReference type="InterPro" id="IPR001752">
    <property type="entry name" value="Kinesin_motor_dom"/>
</dbReference>
<evidence type="ECO:0000313" key="15">
    <source>
        <dbReference type="EMBL" id="EPE10661.1"/>
    </source>
</evidence>
<name>S3CEZ7_OPHP1</name>
<dbReference type="InterPro" id="IPR036961">
    <property type="entry name" value="Kinesin_motor_dom_sf"/>
</dbReference>
<evidence type="ECO:0000256" key="1">
    <source>
        <dbReference type="ARBA" id="ARBA00004245"/>
    </source>
</evidence>
<dbReference type="Pfam" id="PF00225">
    <property type="entry name" value="Kinesin"/>
    <property type="match status" value="1"/>
</dbReference>
<keyword evidence="5 10" id="KW-0067">ATP-binding</keyword>
<dbReference type="InterPro" id="IPR019821">
    <property type="entry name" value="Kinesin_motor_CS"/>
</dbReference>
<dbReference type="eggNOG" id="KOG0240">
    <property type="taxonomic scope" value="Eukaryota"/>
</dbReference>
<dbReference type="AlphaFoldDB" id="S3CEZ7"/>
<keyword evidence="6 12" id="KW-0175">Coiled coil</keyword>
<evidence type="ECO:0000256" key="9">
    <source>
        <dbReference type="ARBA" id="ARBA00056728"/>
    </source>
</evidence>
<keyword evidence="3 11" id="KW-0493">Microtubule</keyword>
<dbReference type="EMBL" id="KE148146">
    <property type="protein sequence ID" value="EPE10661.1"/>
    <property type="molecule type" value="Genomic_DNA"/>
</dbReference>
<dbReference type="PROSITE" id="PS00411">
    <property type="entry name" value="KINESIN_MOTOR_1"/>
    <property type="match status" value="1"/>
</dbReference>
<comment type="function">
    <text evidence="9">Kinesin is a microtubule-associated force-producing protein that may play a role in organelle transport. Its motor activity is directed toward the microtubule's plus end.</text>
</comment>
<comment type="subcellular location">
    <subcellularLocation>
        <location evidence="1">Cytoplasm</location>
        <location evidence="1">Cytoskeleton</location>
    </subcellularLocation>
</comment>
<keyword evidence="16" id="KW-1185">Reference proteome</keyword>
<dbReference type="HOGENOM" id="CLU_001485_3_1_1"/>
<dbReference type="InterPro" id="IPR027640">
    <property type="entry name" value="Kinesin-like_fam"/>
</dbReference>
<dbReference type="GO" id="GO:0005874">
    <property type="term" value="C:microtubule"/>
    <property type="evidence" value="ECO:0007669"/>
    <property type="project" value="UniProtKB-KW"/>
</dbReference>
<dbReference type="FunFam" id="3.40.850.10:FF:000031">
    <property type="entry name" value="Kinesin-like protein"/>
    <property type="match status" value="1"/>
</dbReference>
<dbReference type="SUPFAM" id="SSF52540">
    <property type="entry name" value="P-loop containing nucleoside triphosphate hydrolases"/>
    <property type="match status" value="1"/>
</dbReference>
<dbReference type="OMA" id="FPMGTKQ"/>
<dbReference type="OrthoDB" id="3176171at2759"/>
<dbReference type="VEuPathDB" id="FungiDB:F503_05756"/>
<feature type="domain" description="Kinesin motor" evidence="14">
    <location>
        <begin position="6"/>
        <end position="329"/>
    </location>
</feature>
<evidence type="ECO:0000256" key="12">
    <source>
        <dbReference type="SAM" id="Coils"/>
    </source>
</evidence>
<dbReference type="GO" id="GO:0008017">
    <property type="term" value="F:microtubule binding"/>
    <property type="evidence" value="ECO:0007669"/>
    <property type="project" value="InterPro"/>
</dbReference>
<dbReference type="PANTHER" id="PTHR47968:SF75">
    <property type="entry name" value="CENTROMERE-ASSOCIATED PROTEIN E"/>
    <property type="match status" value="1"/>
</dbReference>
<dbReference type="CDD" id="cd23649">
    <property type="entry name" value="Khc_CBD_cc"/>
    <property type="match status" value="1"/>
</dbReference>
<dbReference type="GO" id="GO:0003777">
    <property type="term" value="F:microtubule motor activity"/>
    <property type="evidence" value="ECO:0007669"/>
    <property type="project" value="InterPro"/>
</dbReference>
<evidence type="ECO:0000256" key="8">
    <source>
        <dbReference type="ARBA" id="ARBA00023212"/>
    </source>
</evidence>
<sequence length="947" mass="104065">MSSANSIKVVARFRPQNRVEIESGGQPIVRFEGADTLTVDSRDAQGTFTFDRVFGMDSKQSDLFDYSIKSTVDDILNGYNGTVFAYGQTGAGKSYTMMGTSIDDGDGRGVIPRIVEQIFASILTSPATIEYTVRVSYMEIYMERIRDLMAPQNDNLPVHEEKNRGVYVKGLLEIYVSSVQEVYEVMRRGGNARAVAATNMNQESSRSHSIFVITITQKNVETGSAKSGQLFLVDLAGSEKVGKTGASGQTLEEAKKINKSLSALGMVINSLTDGKSSHIPYRDSKLTRILQESLGGNSRTTLIINCSPSSYNDSETLSTLRFGMRAKSIKNKAKVNAELSPAELKLLLGKARTQITSFETYMGGLEGEVQLWRSGEAVPKDKWVQLISRDGSSASGLGAGGAAAARSSAATTTTPARPSTPSRLVPETRAETPALTERSGTPSLPMDKDEREEFLRRENELQDQIADKENQAAASEKQLQDAKEELKLVKEHDSKIGKDNERLVSEVNEFKMQFERLTFEGKEAQITMDGLKEANAELTTELDELKQQLLDVKMSAKETSAVLDEKEKKKAEKMAKMMAGFELGADVFSDQEKTIADAIANIDALHEISNAGDPIPPDEFKVLRAKLVETQGVVRQAELSTYSAQSSEAEARRRAELEGRLAALQQEYDDLLSRNLGPEDAEELRSRMETSLADRQEAQKALLEDLRADANRKASENERMRIVIDDLQGQLKAGGANTPAAATASTMANGKTVAQQMAEFDTMKKSLMRDLQNRCERVVELEISLDETREQYNNVLRSSNNRAQQKKMAFLERNLEQLTHVQRQLVEQNSALKKEVAIAERKLIARNERIQSLESLLQDSQEKMAQANHKFEVQLAAVKERLEAAKAGITRGLSSPTNAGGSGGFSFAGSRIAKPLRGGGGDAPAGNPTVANLQANENKRSSWFFQK</sequence>
<dbReference type="CDD" id="cd01369">
    <property type="entry name" value="KISc_KHC_KIF5"/>
    <property type="match status" value="1"/>
</dbReference>
<evidence type="ECO:0000256" key="5">
    <source>
        <dbReference type="ARBA" id="ARBA00022840"/>
    </source>
</evidence>
<gene>
    <name evidence="15" type="ORF">F503_05756</name>
</gene>
<protein>
    <recommendedName>
        <fullName evidence="11">Kinesin-like protein</fullName>
    </recommendedName>
</protein>
<dbReference type="InterPro" id="IPR027417">
    <property type="entry name" value="P-loop_NTPase"/>
</dbReference>
<dbReference type="PANTHER" id="PTHR47968">
    <property type="entry name" value="CENTROMERE PROTEIN E"/>
    <property type="match status" value="1"/>
</dbReference>
<reference evidence="15 16" key="1">
    <citation type="journal article" date="2013" name="BMC Genomics">
        <title>The genome and transcriptome of the pine saprophyte Ophiostoma piceae, and a comparison with the bark beetle-associated pine pathogen Grosmannia clavigera.</title>
        <authorList>
            <person name="Haridas S."/>
            <person name="Wang Y."/>
            <person name="Lim L."/>
            <person name="Massoumi Alamouti S."/>
            <person name="Jackman S."/>
            <person name="Docking R."/>
            <person name="Robertson G."/>
            <person name="Birol I."/>
            <person name="Bohlmann J."/>
            <person name="Breuil C."/>
        </authorList>
    </citation>
    <scope>NUCLEOTIDE SEQUENCE [LARGE SCALE GENOMIC DNA]</scope>
    <source>
        <strain evidence="15 16">UAMH 11346</strain>
    </source>
</reference>
<feature type="region of interest" description="Disordered" evidence="13">
    <location>
        <begin position="913"/>
        <end position="947"/>
    </location>
</feature>
<dbReference type="InterPro" id="IPR059182">
    <property type="entry name" value="Khc_C"/>
</dbReference>
<dbReference type="STRING" id="1262450.S3CEZ7"/>
<feature type="region of interest" description="Disordered" evidence="13">
    <location>
        <begin position="393"/>
        <end position="452"/>
    </location>
</feature>
<evidence type="ECO:0000259" key="14">
    <source>
        <dbReference type="PROSITE" id="PS50067"/>
    </source>
</evidence>
<dbReference type="Gene3D" id="3.40.850.10">
    <property type="entry name" value="Kinesin motor domain"/>
    <property type="match status" value="1"/>
</dbReference>
<keyword evidence="2" id="KW-0963">Cytoplasm</keyword>
<dbReference type="GO" id="GO:0007018">
    <property type="term" value="P:microtubule-based movement"/>
    <property type="evidence" value="ECO:0007669"/>
    <property type="project" value="InterPro"/>
</dbReference>
<evidence type="ECO:0000256" key="3">
    <source>
        <dbReference type="ARBA" id="ARBA00022701"/>
    </source>
</evidence>
<evidence type="ECO:0000256" key="11">
    <source>
        <dbReference type="RuleBase" id="RU000394"/>
    </source>
</evidence>
<evidence type="ECO:0000256" key="10">
    <source>
        <dbReference type="PROSITE-ProRule" id="PRU00283"/>
    </source>
</evidence>
<keyword evidence="7 10" id="KW-0505">Motor protein</keyword>
<feature type="coiled-coil region" evidence="12">
    <location>
        <begin position="647"/>
        <end position="713"/>
    </location>
</feature>
<feature type="binding site" evidence="10">
    <location>
        <begin position="87"/>
        <end position="94"/>
    </location>
    <ligand>
        <name>ATP</name>
        <dbReference type="ChEBI" id="CHEBI:30616"/>
    </ligand>
</feature>
<dbReference type="PROSITE" id="PS50067">
    <property type="entry name" value="KINESIN_MOTOR_2"/>
    <property type="match status" value="1"/>
</dbReference>
<dbReference type="PRINTS" id="PR00380">
    <property type="entry name" value="KINESINHEAVY"/>
</dbReference>
<evidence type="ECO:0000256" key="7">
    <source>
        <dbReference type="ARBA" id="ARBA00023175"/>
    </source>
</evidence>
<evidence type="ECO:0000256" key="13">
    <source>
        <dbReference type="SAM" id="MobiDB-lite"/>
    </source>
</evidence>
<feature type="coiled-coil region" evidence="12">
    <location>
        <begin position="528"/>
        <end position="555"/>
    </location>
</feature>
<evidence type="ECO:0000313" key="16">
    <source>
        <dbReference type="Proteomes" id="UP000016923"/>
    </source>
</evidence>
<accession>S3CEZ7</accession>
<dbReference type="Proteomes" id="UP000016923">
    <property type="component" value="Unassembled WGS sequence"/>
</dbReference>
<organism evidence="15 16">
    <name type="scientific">Ophiostoma piceae (strain UAMH 11346)</name>
    <name type="common">Sap stain fungus</name>
    <dbReference type="NCBI Taxonomy" id="1262450"/>
    <lineage>
        <taxon>Eukaryota</taxon>
        <taxon>Fungi</taxon>
        <taxon>Dikarya</taxon>
        <taxon>Ascomycota</taxon>
        <taxon>Pezizomycotina</taxon>
        <taxon>Sordariomycetes</taxon>
        <taxon>Sordariomycetidae</taxon>
        <taxon>Ophiostomatales</taxon>
        <taxon>Ophiostomataceae</taxon>
        <taxon>Ophiostoma</taxon>
    </lineage>
</organism>
<comment type="similarity">
    <text evidence="10 11">Belongs to the TRAFAC class myosin-kinesin ATPase superfamily. Kinesin family.</text>
</comment>
<keyword evidence="4 10" id="KW-0547">Nucleotide-binding</keyword>